<accession>A0ABU8TII0</accession>
<evidence type="ECO:0000313" key="2">
    <source>
        <dbReference type="Proteomes" id="UP001385499"/>
    </source>
</evidence>
<comment type="caution">
    <text evidence="1">The sequence shown here is derived from an EMBL/GenBank/DDBJ whole genome shotgun (WGS) entry which is preliminary data.</text>
</comment>
<proteinExistence type="predicted"/>
<sequence>MKAAFAHLGWSPAIFWGATPRELAAGLGLVSGPRAVGRGAFEQLMRAYPDETSNAGDGP</sequence>
<gene>
    <name evidence="1" type="ORF">V6575_07645</name>
</gene>
<reference evidence="1 2" key="1">
    <citation type="submission" date="2024-02" db="EMBL/GenBank/DDBJ databases">
        <title>Roseibium algae sp. nov., isolated from marine alga (Grateloupia sp.), showing potential in myo-inositol conversion.</title>
        <authorList>
            <person name="Wang Y."/>
        </authorList>
    </citation>
    <scope>NUCLEOTIDE SEQUENCE [LARGE SCALE GENOMIC DNA]</scope>
    <source>
        <strain evidence="1 2">H3510</strain>
    </source>
</reference>
<protein>
    <submittedName>
        <fullName evidence="1">Phage tail assembly chaperone</fullName>
    </submittedName>
</protein>
<evidence type="ECO:0000313" key="1">
    <source>
        <dbReference type="EMBL" id="MEJ8473957.1"/>
    </source>
</evidence>
<keyword evidence="2" id="KW-1185">Reference proteome</keyword>
<dbReference type="Proteomes" id="UP001385499">
    <property type="component" value="Unassembled WGS sequence"/>
</dbReference>
<dbReference type="EMBL" id="JBAKIA010000004">
    <property type="protein sequence ID" value="MEJ8473957.1"/>
    <property type="molecule type" value="Genomic_DNA"/>
</dbReference>
<name>A0ABU8TII0_9HYPH</name>
<dbReference type="RefSeq" id="WP_340273654.1">
    <property type="nucleotide sequence ID" value="NZ_JBAKIA010000004.1"/>
</dbReference>
<organism evidence="1 2">
    <name type="scientific">Roseibium algae</name>
    <dbReference type="NCBI Taxonomy" id="3123038"/>
    <lineage>
        <taxon>Bacteria</taxon>
        <taxon>Pseudomonadati</taxon>
        <taxon>Pseudomonadota</taxon>
        <taxon>Alphaproteobacteria</taxon>
        <taxon>Hyphomicrobiales</taxon>
        <taxon>Stappiaceae</taxon>
        <taxon>Roseibium</taxon>
    </lineage>
</organism>
<dbReference type="Pfam" id="PF09550">
    <property type="entry name" value="Phage_TAC_6"/>
    <property type="match status" value="1"/>
</dbReference>
<dbReference type="InterPro" id="IPR019056">
    <property type="entry name" value="Phage_TAC_6"/>
</dbReference>